<protein>
    <submittedName>
        <fullName evidence="1">RNA-directed DNA polymerase-like protein</fullName>
    </submittedName>
</protein>
<keyword evidence="2" id="KW-1185">Reference proteome</keyword>
<dbReference type="SUPFAM" id="SSF56672">
    <property type="entry name" value="DNA/RNA polymerases"/>
    <property type="match status" value="1"/>
</dbReference>
<dbReference type="InterPro" id="IPR043502">
    <property type="entry name" value="DNA/RNA_pol_sf"/>
</dbReference>
<keyword evidence="1" id="KW-0695">RNA-directed DNA polymerase</keyword>
<dbReference type="PANTHER" id="PTHR24559:SF436">
    <property type="entry name" value="RNA-DIRECTED DNA POLYMERASE HOMOLOG"/>
    <property type="match status" value="1"/>
</dbReference>
<proteinExistence type="predicted"/>
<reference evidence="2" key="1">
    <citation type="journal article" date="2019" name="Plant Biotechnol. J.">
        <title>Genome sequencing of the Australian wild diploid species Gossypium australe highlights disease resistance and delayed gland morphogenesis.</title>
        <authorList>
            <person name="Cai Y."/>
            <person name="Cai X."/>
            <person name="Wang Q."/>
            <person name="Wang P."/>
            <person name="Zhang Y."/>
            <person name="Cai C."/>
            <person name="Xu Y."/>
            <person name="Wang K."/>
            <person name="Zhou Z."/>
            <person name="Wang C."/>
            <person name="Geng S."/>
            <person name="Li B."/>
            <person name="Dong Q."/>
            <person name="Hou Y."/>
            <person name="Wang H."/>
            <person name="Ai P."/>
            <person name="Liu Z."/>
            <person name="Yi F."/>
            <person name="Sun M."/>
            <person name="An G."/>
            <person name="Cheng J."/>
            <person name="Zhang Y."/>
            <person name="Shi Q."/>
            <person name="Xie Y."/>
            <person name="Shi X."/>
            <person name="Chang Y."/>
            <person name="Huang F."/>
            <person name="Chen Y."/>
            <person name="Hong S."/>
            <person name="Mi L."/>
            <person name="Sun Q."/>
            <person name="Zhang L."/>
            <person name="Zhou B."/>
            <person name="Peng R."/>
            <person name="Zhang X."/>
            <person name="Liu F."/>
        </authorList>
    </citation>
    <scope>NUCLEOTIDE SEQUENCE [LARGE SCALE GENOMIC DNA]</scope>
    <source>
        <strain evidence="2">cv. PA1801</strain>
    </source>
</reference>
<keyword evidence="1" id="KW-0808">Transferase</keyword>
<comment type="caution">
    <text evidence="1">The sequence shown here is derived from an EMBL/GenBank/DDBJ whole genome shotgun (WGS) entry which is preliminary data.</text>
</comment>
<dbReference type="AlphaFoldDB" id="A0A5B6VCH2"/>
<dbReference type="InterPro" id="IPR053134">
    <property type="entry name" value="RNA-dir_DNA_polymerase"/>
</dbReference>
<evidence type="ECO:0000313" key="1">
    <source>
        <dbReference type="EMBL" id="KAA3466711.1"/>
    </source>
</evidence>
<dbReference type="Gene3D" id="3.10.10.10">
    <property type="entry name" value="HIV Type 1 Reverse Transcriptase, subunit A, domain 1"/>
    <property type="match status" value="1"/>
</dbReference>
<organism evidence="1 2">
    <name type="scientific">Gossypium australe</name>
    <dbReference type="NCBI Taxonomy" id="47621"/>
    <lineage>
        <taxon>Eukaryota</taxon>
        <taxon>Viridiplantae</taxon>
        <taxon>Streptophyta</taxon>
        <taxon>Embryophyta</taxon>
        <taxon>Tracheophyta</taxon>
        <taxon>Spermatophyta</taxon>
        <taxon>Magnoliopsida</taxon>
        <taxon>eudicotyledons</taxon>
        <taxon>Gunneridae</taxon>
        <taxon>Pentapetalae</taxon>
        <taxon>rosids</taxon>
        <taxon>malvids</taxon>
        <taxon>Malvales</taxon>
        <taxon>Malvaceae</taxon>
        <taxon>Malvoideae</taxon>
        <taxon>Gossypium</taxon>
    </lineage>
</organism>
<dbReference type="PANTHER" id="PTHR24559">
    <property type="entry name" value="TRANSPOSON TY3-I GAG-POL POLYPROTEIN"/>
    <property type="match status" value="1"/>
</dbReference>
<accession>A0A5B6VCH2</accession>
<dbReference type="GO" id="GO:0003964">
    <property type="term" value="F:RNA-directed DNA polymerase activity"/>
    <property type="evidence" value="ECO:0007669"/>
    <property type="project" value="UniProtKB-KW"/>
</dbReference>
<sequence length="99" mass="11987">MRQDVMSAETLKKLPPKREVDNRIKLMPNTKPPAKSLYRMFFNHLKLHMRKHDRSFRLCSNYRALNKIIVKNRIAERDELKTTCVMRYGSFEFLIMPFR</sequence>
<keyword evidence="1" id="KW-0548">Nucleotidyltransferase</keyword>
<gene>
    <name evidence="1" type="ORF">EPI10_001783</name>
</gene>
<evidence type="ECO:0000313" key="2">
    <source>
        <dbReference type="Proteomes" id="UP000325315"/>
    </source>
</evidence>
<dbReference type="Proteomes" id="UP000325315">
    <property type="component" value="Unassembled WGS sequence"/>
</dbReference>
<dbReference type="EMBL" id="SMMG02000007">
    <property type="protein sequence ID" value="KAA3466711.1"/>
    <property type="molecule type" value="Genomic_DNA"/>
</dbReference>
<name>A0A5B6VCH2_9ROSI</name>